<dbReference type="PANTHER" id="PTHR42718">
    <property type="entry name" value="MAJOR FACILITATOR SUPERFAMILY MULTIDRUG TRANSPORTER MFSC"/>
    <property type="match status" value="1"/>
</dbReference>
<feature type="transmembrane region" description="Helical" evidence="6">
    <location>
        <begin position="243"/>
        <end position="261"/>
    </location>
</feature>
<gene>
    <name evidence="8" type="ORF">ACFPN9_29750</name>
</gene>
<dbReference type="Proteomes" id="UP001596060">
    <property type="component" value="Unassembled WGS sequence"/>
</dbReference>
<dbReference type="InterPro" id="IPR020846">
    <property type="entry name" value="MFS_dom"/>
</dbReference>
<feature type="transmembrane region" description="Helical" evidence="6">
    <location>
        <begin position="179"/>
        <end position="199"/>
    </location>
</feature>
<comment type="caution">
    <text evidence="8">The sequence shown here is derived from an EMBL/GenBank/DDBJ whole genome shotgun (WGS) entry which is preliminary data.</text>
</comment>
<dbReference type="Pfam" id="PF07690">
    <property type="entry name" value="MFS_1"/>
    <property type="match status" value="1"/>
</dbReference>
<feature type="transmembrane region" description="Helical" evidence="6">
    <location>
        <begin position="23"/>
        <end position="42"/>
    </location>
</feature>
<evidence type="ECO:0000256" key="6">
    <source>
        <dbReference type="SAM" id="Phobius"/>
    </source>
</evidence>
<dbReference type="SUPFAM" id="SSF103473">
    <property type="entry name" value="MFS general substrate transporter"/>
    <property type="match status" value="1"/>
</dbReference>
<dbReference type="RefSeq" id="WP_377818127.1">
    <property type="nucleotide sequence ID" value="NZ_JBHSLU010000164.1"/>
</dbReference>
<evidence type="ECO:0000256" key="1">
    <source>
        <dbReference type="ARBA" id="ARBA00004141"/>
    </source>
</evidence>
<keyword evidence="3 6" id="KW-0812">Transmembrane</keyword>
<feature type="transmembrane region" description="Helical" evidence="6">
    <location>
        <begin position="62"/>
        <end position="84"/>
    </location>
</feature>
<evidence type="ECO:0000313" key="8">
    <source>
        <dbReference type="EMBL" id="MFC5509403.1"/>
    </source>
</evidence>
<feature type="transmembrane region" description="Helical" evidence="6">
    <location>
        <begin position="379"/>
        <end position="397"/>
    </location>
</feature>
<feature type="transmembrane region" description="Helical" evidence="6">
    <location>
        <begin position="273"/>
        <end position="300"/>
    </location>
</feature>
<protein>
    <submittedName>
        <fullName evidence="8">MFS transporter</fullName>
    </submittedName>
</protein>
<dbReference type="PANTHER" id="PTHR42718:SF9">
    <property type="entry name" value="MAJOR FACILITATOR SUPERFAMILY MULTIDRUG TRANSPORTER MFSC"/>
    <property type="match status" value="1"/>
</dbReference>
<evidence type="ECO:0000259" key="7">
    <source>
        <dbReference type="PROSITE" id="PS50850"/>
    </source>
</evidence>
<evidence type="ECO:0000256" key="4">
    <source>
        <dbReference type="ARBA" id="ARBA00022989"/>
    </source>
</evidence>
<reference evidence="9" key="1">
    <citation type="journal article" date="2019" name="Int. J. Syst. Evol. Microbiol.">
        <title>The Global Catalogue of Microorganisms (GCM) 10K type strain sequencing project: providing services to taxonomists for standard genome sequencing and annotation.</title>
        <authorList>
            <consortium name="The Broad Institute Genomics Platform"/>
            <consortium name="The Broad Institute Genome Sequencing Center for Infectious Disease"/>
            <person name="Wu L."/>
            <person name="Ma J."/>
        </authorList>
    </citation>
    <scope>NUCLEOTIDE SEQUENCE [LARGE SCALE GENOMIC DNA]</scope>
    <source>
        <strain evidence="9">CCUG 43117</strain>
    </source>
</reference>
<keyword evidence="4 6" id="KW-1133">Transmembrane helix</keyword>
<keyword evidence="5 6" id="KW-0472">Membrane</keyword>
<name>A0ABW0PAJ2_9HYPH</name>
<accession>A0ABW0PAJ2</accession>
<evidence type="ECO:0000256" key="3">
    <source>
        <dbReference type="ARBA" id="ARBA00022692"/>
    </source>
</evidence>
<feature type="transmembrane region" description="Helical" evidence="6">
    <location>
        <begin position="320"/>
        <end position="339"/>
    </location>
</feature>
<feature type="transmembrane region" description="Helical" evidence="6">
    <location>
        <begin position="346"/>
        <end position="367"/>
    </location>
</feature>
<dbReference type="Gene3D" id="1.20.1720.10">
    <property type="entry name" value="Multidrug resistance protein D"/>
    <property type="match status" value="1"/>
</dbReference>
<feature type="transmembrane region" description="Helical" evidence="6">
    <location>
        <begin position="91"/>
        <end position="109"/>
    </location>
</feature>
<keyword evidence="2" id="KW-0813">Transport</keyword>
<dbReference type="PROSITE" id="PS50850">
    <property type="entry name" value="MFS"/>
    <property type="match status" value="1"/>
</dbReference>
<dbReference type="InterPro" id="IPR036259">
    <property type="entry name" value="MFS_trans_sf"/>
</dbReference>
<dbReference type="Gene3D" id="1.20.1250.20">
    <property type="entry name" value="MFS general substrate transporter like domains"/>
    <property type="match status" value="1"/>
</dbReference>
<evidence type="ECO:0000256" key="2">
    <source>
        <dbReference type="ARBA" id="ARBA00022448"/>
    </source>
</evidence>
<feature type="transmembrane region" description="Helical" evidence="6">
    <location>
        <begin position="211"/>
        <end position="231"/>
    </location>
</feature>
<proteinExistence type="predicted"/>
<organism evidence="8 9">
    <name type="scientific">Bosea massiliensis</name>
    <dbReference type="NCBI Taxonomy" id="151419"/>
    <lineage>
        <taxon>Bacteria</taxon>
        <taxon>Pseudomonadati</taxon>
        <taxon>Pseudomonadota</taxon>
        <taxon>Alphaproteobacteria</taxon>
        <taxon>Hyphomicrobiales</taxon>
        <taxon>Boseaceae</taxon>
        <taxon>Bosea</taxon>
    </lineage>
</organism>
<feature type="domain" description="Major facilitator superfamily (MFS) profile" evidence="7">
    <location>
        <begin position="25"/>
        <end position="521"/>
    </location>
</feature>
<dbReference type="InterPro" id="IPR011701">
    <property type="entry name" value="MFS"/>
</dbReference>
<comment type="subcellular location">
    <subcellularLocation>
        <location evidence="1">Membrane</location>
        <topology evidence="1">Multi-pass membrane protein</topology>
    </subcellularLocation>
</comment>
<feature type="transmembrane region" description="Helical" evidence="6">
    <location>
        <begin position="148"/>
        <end position="167"/>
    </location>
</feature>
<evidence type="ECO:0000256" key="5">
    <source>
        <dbReference type="ARBA" id="ARBA00023136"/>
    </source>
</evidence>
<feature type="transmembrane region" description="Helical" evidence="6">
    <location>
        <begin position="115"/>
        <end position="136"/>
    </location>
</feature>
<evidence type="ECO:0000313" key="9">
    <source>
        <dbReference type="Proteomes" id="UP001596060"/>
    </source>
</evidence>
<sequence>MTTDVVRPLAVPPVATAPAWQPYIGLGGVMLGSMVATLGTRVSTFGLADLRGSLSVGFDEGAWITTALGLGQLISGISCAYVASILGGRRLLLGGIVVAFVAFLVAPVSHTLNGYIVAQFLAGLGTGTFIPLTIIFIKRHLPKPLLPYGIAIYAMNLEISLNVAASLEGFYLDHWSWRWISWQYCLVLPVMGLCVWIGMPKDTPIRDPLKNLDGSGLIYAWLGLGAFYIALDQGNRLDWLGSGLINGLLVVGALSLVAFATREMTAKRPALNLSLLAVPGLLVLFTLLAGFRFIILSTAYVIPAYLQTLQNYRSLDIGAVLIWIAAPQIFLVVPLAILIKRLDPRWTLLAGAGVIAIACLMLTRLTGLWATGDFLPSQILQAVGQSLALTSLVALVARTVKPEQAVTVGAFMQTSRLLGGEAGTAFMQTFVRVREQVHSNLIGLHVQGQAADTAHRLAEYGRGVAQHFAATSQTAAIELKLLATAVGQQAAVLAYIDAFSAAAGMAVLCCVLAAFVPKVGPARVLSAEPFPTTARPMAKPHDPQ</sequence>
<keyword evidence="9" id="KW-1185">Reference proteome</keyword>
<feature type="transmembrane region" description="Helical" evidence="6">
    <location>
        <begin position="490"/>
        <end position="516"/>
    </location>
</feature>
<dbReference type="EMBL" id="JBHSLU010000164">
    <property type="protein sequence ID" value="MFC5509403.1"/>
    <property type="molecule type" value="Genomic_DNA"/>
</dbReference>